<dbReference type="Proteomes" id="UP001341297">
    <property type="component" value="Unassembled WGS sequence"/>
</dbReference>
<evidence type="ECO:0000313" key="4">
    <source>
        <dbReference type="Proteomes" id="UP001341297"/>
    </source>
</evidence>
<evidence type="ECO:0000313" key="3">
    <source>
        <dbReference type="Proteomes" id="UP000036168"/>
    </source>
</evidence>
<reference evidence="1 3" key="1">
    <citation type="journal article" date="2015" name="Int. J. Syst. Evol. Microbiol.">
        <title>Bacillus glycinifermentans sp. nov., isolated from fermented soybean paste.</title>
        <authorList>
            <person name="Kim S.J."/>
            <person name="Dunlap C.A."/>
            <person name="Kwon S.W."/>
            <person name="Rooney A.P."/>
        </authorList>
    </citation>
    <scope>NUCLEOTIDE SEQUENCE [LARGE SCALE GENOMIC DNA]</scope>
    <source>
        <strain evidence="1 3">GO-13</strain>
    </source>
</reference>
<organism evidence="1 3">
    <name type="scientific">Bacillus glycinifermentans</name>
    <dbReference type="NCBI Taxonomy" id="1664069"/>
    <lineage>
        <taxon>Bacteria</taxon>
        <taxon>Bacillati</taxon>
        <taxon>Bacillota</taxon>
        <taxon>Bacilli</taxon>
        <taxon>Bacillales</taxon>
        <taxon>Bacillaceae</taxon>
        <taxon>Bacillus</taxon>
    </lineage>
</organism>
<dbReference type="EMBL" id="JARRTL010000027">
    <property type="protein sequence ID" value="MEC0487203.1"/>
    <property type="molecule type" value="Genomic_DNA"/>
</dbReference>
<accession>A0A0T6BJL8</accession>
<evidence type="ECO:0000313" key="2">
    <source>
        <dbReference type="EMBL" id="MEC0487203.1"/>
    </source>
</evidence>
<dbReference type="EMBL" id="LECW02000082">
    <property type="protein sequence ID" value="KRT87148.1"/>
    <property type="molecule type" value="Genomic_DNA"/>
</dbReference>
<reference evidence="1" key="2">
    <citation type="submission" date="2015-10" db="EMBL/GenBank/DDBJ databases">
        <authorList>
            <person name="Gilbert D.G."/>
        </authorList>
    </citation>
    <scope>NUCLEOTIDE SEQUENCE</scope>
    <source>
        <strain evidence="1">GO-13</strain>
    </source>
</reference>
<reference evidence="2 4" key="3">
    <citation type="submission" date="2023-03" db="EMBL/GenBank/DDBJ databases">
        <title>Agriculturally important microbes genome sequencing.</title>
        <authorList>
            <person name="Dunlap C."/>
        </authorList>
    </citation>
    <scope>NUCLEOTIDE SEQUENCE [LARGE SCALE GENOMIC DNA]</scope>
    <source>
        <strain evidence="2 4">CBP-3203</strain>
    </source>
</reference>
<comment type="caution">
    <text evidence="1">The sequence shown here is derived from an EMBL/GenBank/DDBJ whole genome shotgun (WGS) entry which is preliminary data.</text>
</comment>
<gene>
    <name evidence="1" type="ORF">AB447_209290</name>
    <name evidence="2" type="ORF">P8828_20835</name>
</gene>
<proteinExistence type="predicted"/>
<protein>
    <submittedName>
        <fullName evidence="1">Uncharacterized protein</fullName>
    </submittedName>
</protein>
<dbReference type="AlphaFoldDB" id="A0A0T6BJL8"/>
<dbReference type="RefSeq" id="WP_048355910.1">
    <property type="nucleotide sequence ID" value="NZ_JARRTL010000027.1"/>
</dbReference>
<keyword evidence="4" id="KW-1185">Reference proteome</keyword>
<sequence>MGMLPNDVSLTEFKNQMKRKEYPDELNEVQFKNMSDNRLYLKSMSLREELGIDDELWESSGIQLHLGSILAEMTAIAKRLSIIDKKATFTRKKEFLDSDKMLQDLFVWDIARLHYDNKKSVERIKELKKLTHELKQEYSKQNPKGRKKNTNPK</sequence>
<evidence type="ECO:0000313" key="1">
    <source>
        <dbReference type="EMBL" id="KRT87148.1"/>
    </source>
</evidence>
<name>A0A0T6BJL8_9BACI</name>
<dbReference type="Proteomes" id="UP000036168">
    <property type="component" value="Unassembled WGS sequence"/>
</dbReference>